<organism evidence="3 4">
    <name type="scientific">Dendrothele bispora (strain CBS 962.96)</name>
    <dbReference type="NCBI Taxonomy" id="1314807"/>
    <lineage>
        <taxon>Eukaryota</taxon>
        <taxon>Fungi</taxon>
        <taxon>Dikarya</taxon>
        <taxon>Basidiomycota</taxon>
        <taxon>Agaricomycotina</taxon>
        <taxon>Agaricomycetes</taxon>
        <taxon>Agaricomycetidae</taxon>
        <taxon>Agaricales</taxon>
        <taxon>Agaricales incertae sedis</taxon>
        <taxon>Dendrothele</taxon>
    </lineage>
</organism>
<dbReference type="AlphaFoldDB" id="A0A4S8MFR8"/>
<feature type="region of interest" description="Disordered" evidence="1">
    <location>
        <begin position="1"/>
        <end position="111"/>
    </location>
</feature>
<feature type="transmembrane region" description="Helical" evidence="2">
    <location>
        <begin position="120"/>
        <end position="141"/>
    </location>
</feature>
<feature type="compositionally biased region" description="Low complexity" evidence="1">
    <location>
        <begin position="43"/>
        <end position="59"/>
    </location>
</feature>
<gene>
    <name evidence="3" type="ORF">K435DRAFT_775997</name>
</gene>
<dbReference type="Proteomes" id="UP000297245">
    <property type="component" value="Unassembled WGS sequence"/>
</dbReference>
<evidence type="ECO:0000313" key="4">
    <source>
        <dbReference type="Proteomes" id="UP000297245"/>
    </source>
</evidence>
<accession>A0A4S8MFR8</accession>
<reference evidence="3 4" key="1">
    <citation type="journal article" date="2019" name="Nat. Ecol. Evol.">
        <title>Megaphylogeny resolves global patterns of mushroom evolution.</title>
        <authorList>
            <person name="Varga T."/>
            <person name="Krizsan K."/>
            <person name="Foldi C."/>
            <person name="Dima B."/>
            <person name="Sanchez-Garcia M."/>
            <person name="Sanchez-Ramirez S."/>
            <person name="Szollosi G.J."/>
            <person name="Szarkandi J.G."/>
            <person name="Papp V."/>
            <person name="Albert L."/>
            <person name="Andreopoulos W."/>
            <person name="Angelini C."/>
            <person name="Antonin V."/>
            <person name="Barry K.W."/>
            <person name="Bougher N.L."/>
            <person name="Buchanan P."/>
            <person name="Buyck B."/>
            <person name="Bense V."/>
            <person name="Catcheside P."/>
            <person name="Chovatia M."/>
            <person name="Cooper J."/>
            <person name="Damon W."/>
            <person name="Desjardin D."/>
            <person name="Finy P."/>
            <person name="Geml J."/>
            <person name="Haridas S."/>
            <person name="Hughes K."/>
            <person name="Justo A."/>
            <person name="Karasinski D."/>
            <person name="Kautmanova I."/>
            <person name="Kiss B."/>
            <person name="Kocsube S."/>
            <person name="Kotiranta H."/>
            <person name="LaButti K.M."/>
            <person name="Lechner B.E."/>
            <person name="Liimatainen K."/>
            <person name="Lipzen A."/>
            <person name="Lukacs Z."/>
            <person name="Mihaltcheva S."/>
            <person name="Morgado L.N."/>
            <person name="Niskanen T."/>
            <person name="Noordeloos M.E."/>
            <person name="Ohm R.A."/>
            <person name="Ortiz-Santana B."/>
            <person name="Ovrebo C."/>
            <person name="Racz N."/>
            <person name="Riley R."/>
            <person name="Savchenko A."/>
            <person name="Shiryaev A."/>
            <person name="Soop K."/>
            <person name="Spirin V."/>
            <person name="Szebenyi C."/>
            <person name="Tomsovsky M."/>
            <person name="Tulloss R.E."/>
            <person name="Uehling J."/>
            <person name="Grigoriev I.V."/>
            <person name="Vagvolgyi C."/>
            <person name="Papp T."/>
            <person name="Martin F.M."/>
            <person name="Miettinen O."/>
            <person name="Hibbett D.S."/>
            <person name="Nagy L.G."/>
        </authorList>
    </citation>
    <scope>NUCLEOTIDE SEQUENCE [LARGE SCALE GENOMIC DNA]</scope>
    <source>
        <strain evidence="3 4">CBS 962.96</strain>
    </source>
</reference>
<evidence type="ECO:0000256" key="2">
    <source>
        <dbReference type="SAM" id="Phobius"/>
    </source>
</evidence>
<keyword evidence="2" id="KW-1133">Transmembrane helix</keyword>
<proteinExistence type="predicted"/>
<feature type="compositionally biased region" description="Low complexity" evidence="1">
    <location>
        <begin position="19"/>
        <end position="32"/>
    </location>
</feature>
<keyword evidence="2" id="KW-0472">Membrane</keyword>
<feature type="compositionally biased region" description="Low complexity" evidence="1">
    <location>
        <begin position="68"/>
        <end position="82"/>
    </location>
</feature>
<evidence type="ECO:0000256" key="1">
    <source>
        <dbReference type="SAM" id="MobiDB-lite"/>
    </source>
</evidence>
<name>A0A4S8MFR8_DENBC</name>
<keyword evidence="2" id="KW-0812">Transmembrane</keyword>
<evidence type="ECO:0000313" key="3">
    <source>
        <dbReference type="EMBL" id="THV01493.1"/>
    </source>
</evidence>
<dbReference type="EMBL" id="ML179089">
    <property type="protein sequence ID" value="THV01493.1"/>
    <property type="molecule type" value="Genomic_DNA"/>
</dbReference>
<keyword evidence="4" id="KW-1185">Reference proteome</keyword>
<sequence>MRQQSGSTLKGIDAGELLTSDVVTSDTMVVDDANSDDNHTVEASNDSSEGGSTSSVDASNATTIPANTVISTSPMTTTTKTSDGIDVPSPKRARASIHGAPTREMAGAPRRSRARRVASVVAQTTATVAIGAVAAWTALAFT</sequence>
<protein>
    <submittedName>
        <fullName evidence="3">Uncharacterized protein</fullName>
    </submittedName>
</protein>